<keyword evidence="1" id="KW-1133">Transmembrane helix</keyword>
<evidence type="ECO:0000256" key="1">
    <source>
        <dbReference type="SAM" id="Phobius"/>
    </source>
</evidence>
<feature type="transmembrane region" description="Helical" evidence="1">
    <location>
        <begin position="6"/>
        <end position="24"/>
    </location>
</feature>
<keyword evidence="1" id="KW-0472">Membrane</keyword>
<accession>A0A7R9FBT9</accession>
<proteinExistence type="predicted"/>
<reference evidence="2" key="1">
    <citation type="submission" date="2020-11" db="EMBL/GenBank/DDBJ databases">
        <authorList>
            <person name="Tran Van P."/>
        </authorList>
    </citation>
    <scope>NUCLEOTIDE SEQUENCE</scope>
</reference>
<sequence>MELFKTAGQFVMGMIMGSMLGAVTTHIHLRLVTTLALTATGALVLVSPHQMNGLTPLVTLYPYFTAAFLGAYVATGGNRDTS</sequence>
<keyword evidence="1" id="KW-0812">Transmembrane</keyword>
<name>A0A7R9FBT9_9NEOP</name>
<gene>
    <name evidence="2" type="ORF">TBIB3V08_LOCUS12536</name>
</gene>
<dbReference type="AlphaFoldDB" id="A0A7R9FBT9"/>
<protein>
    <submittedName>
        <fullName evidence="2">Uncharacterized protein</fullName>
    </submittedName>
</protein>
<evidence type="ECO:0000313" key="2">
    <source>
        <dbReference type="EMBL" id="CAD7450266.1"/>
    </source>
</evidence>
<dbReference type="EMBL" id="OD574240">
    <property type="protein sequence ID" value="CAD7450266.1"/>
    <property type="molecule type" value="Genomic_DNA"/>
</dbReference>
<feature type="transmembrane region" description="Helical" evidence="1">
    <location>
        <begin position="60"/>
        <end position="77"/>
    </location>
</feature>
<organism evidence="2">
    <name type="scientific">Timema bartmani</name>
    <dbReference type="NCBI Taxonomy" id="61472"/>
    <lineage>
        <taxon>Eukaryota</taxon>
        <taxon>Metazoa</taxon>
        <taxon>Ecdysozoa</taxon>
        <taxon>Arthropoda</taxon>
        <taxon>Hexapoda</taxon>
        <taxon>Insecta</taxon>
        <taxon>Pterygota</taxon>
        <taxon>Neoptera</taxon>
        <taxon>Polyneoptera</taxon>
        <taxon>Phasmatodea</taxon>
        <taxon>Timematodea</taxon>
        <taxon>Timematoidea</taxon>
        <taxon>Timematidae</taxon>
        <taxon>Timema</taxon>
    </lineage>
</organism>